<evidence type="ECO:0000313" key="12">
    <source>
        <dbReference type="EMBL" id="MFD1768023.1"/>
    </source>
</evidence>
<keyword evidence="6 9" id="KW-0560">Oxidoreductase</keyword>
<evidence type="ECO:0000259" key="11">
    <source>
        <dbReference type="Pfam" id="PF07992"/>
    </source>
</evidence>
<dbReference type="PIRSF" id="PIRSF000350">
    <property type="entry name" value="Mercury_reductase_MerA"/>
    <property type="match status" value="1"/>
</dbReference>
<dbReference type="EMBL" id="JBHUEL010000012">
    <property type="protein sequence ID" value="MFD1768023.1"/>
    <property type="molecule type" value="Genomic_DNA"/>
</dbReference>
<dbReference type="InterPro" id="IPR036188">
    <property type="entry name" value="FAD/NAD-bd_sf"/>
</dbReference>
<gene>
    <name evidence="12" type="ORF">ACFSAG_14355</name>
</gene>
<dbReference type="PROSITE" id="PS00076">
    <property type="entry name" value="PYRIDINE_REDOX_1"/>
    <property type="match status" value="1"/>
</dbReference>
<dbReference type="Proteomes" id="UP001597215">
    <property type="component" value="Unassembled WGS sequence"/>
</dbReference>
<dbReference type="GO" id="GO:0016491">
    <property type="term" value="F:oxidoreductase activity"/>
    <property type="evidence" value="ECO:0007669"/>
    <property type="project" value="UniProtKB-KW"/>
</dbReference>
<keyword evidence="13" id="KW-1185">Reference proteome</keyword>
<dbReference type="InterPro" id="IPR001100">
    <property type="entry name" value="Pyr_nuc-diS_OxRdtase"/>
</dbReference>
<keyword evidence="5" id="KW-0521">NADP</keyword>
<feature type="domain" description="Pyridine nucleotide-disulphide oxidoreductase dimerisation" evidence="10">
    <location>
        <begin position="356"/>
        <end position="459"/>
    </location>
</feature>
<dbReference type="Gene3D" id="3.30.390.30">
    <property type="match status" value="1"/>
</dbReference>
<evidence type="ECO:0000259" key="10">
    <source>
        <dbReference type="Pfam" id="PF02852"/>
    </source>
</evidence>
<dbReference type="InterPro" id="IPR023753">
    <property type="entry name" value="FAD/NAD-binding_dom"/>
</dbReference>
<evidence type="ECO:0000256" key="1">
    <source>
        <dbReference type="ARBA" id="ARBA00001974"/>
    </source>
</evidence>
<dbReference type="InterPro" id="IPR012999">
    <property type="entry name" value="Pyr_OxRdtase_I_AS"/>
</dbReference>
<name>A0ABW4MHA9_9SPHN</name>
<keyword evidence="8 9" id="KW-0676">Redox-active center</keyword>
<evidence type="ECO:0000313" key="13">
    <source>
        <dbReference type="Proteomes" id="UP001597215"/>
    </source>
</evidence>
<evidence type="ECO:0000256" key="3">
    <source>
        <dbReference type="ARBA" id="ARBA00022630"/>
    </source>
</evidence>
<dbReference type="InterPro" id="IPR016156">
    <property type="entry name" value="FAD/NAD-linked_Rdtase_dimer_sf"/>
</dbReference>
<reference evidence="13" key="1">
    <citation type="journal article" date="2019" name="Int. J. Syst. Evol. Microbiol.">
        <title>The Global Catalogue of Microorganisms (GCM) 10K type strain sequencing project: providing services to taxonomists for standard genome sequencing and annotation.</title>
        <authorList>
            <consortium name="The Broad Institute Genomics Platform"/>
            <consortium name="The Broad Institute Genome Sequencing Center for Infectious Disease"/>
            <person name="Wu L."/>
            <person name="Ma J."/>
        </authorList>
    </citation>
    <scope>NUCLEOTIDE SEQUENCE [LARGE SCALE GENOMIC DNA]</scope>
    <source>
        <strain evidence="13">CGMCC 1.12449</strain>
    </source>
</reference>
<evidence type="ECO:0000256" key="2">
    <source>
        <dbReference type="ARBA" id="ARBA00007532"/>
    </source>
</evidence>
<evidence type="ECO:0000256" key="7">
    <source>
        <dbReference type="ARBA" id="ARBA00023157"/>
    </source>
</evidence>
<dbReference type="Pfam" id="PF07992">
    <property type="entry name" value="Pyr_redox_2"/>
    <property type="match status" value="1"/>
</dbReference>
<sequence>MTANWTKPRRFDRNLIVIGGGAAGLVSSYIAAMTKAKVTLIEAERMGGDCLNTGCIPSKTLLKSAKVAHQVADAARFGIAASVSGIDFPMVMRRVRDAITTIEPNDSVERYSGLGVECLQGYARFVDPWTVEIAGNDGSSQRLTSRAFVIATGAAPVVPPLPGIESSGYLTSETLWDAMAQRAQAPKKLVILGGGPIGCELAQAFQRLGSDVTLVEMAERLLLKEDAEAAAIIAQCLQQDGVRVLTGHKAVRFDGKILTVEKGGEHTTLAFDDIIIATGRRARITGFGLEELGLVENGRLQVDPYLRTRMPHILVAGDVAGNQQLTHGASHEAWYAAVNALAQPFKRFRADYRFLPRVTYTDPEVASVGLTEEQAKEQGVAYEVTRYDIAHLDRAIAEDETGGFVKILTPPGKDSILGATIVAAHAGEMIAEIVLAMRHGLTLGKLMAASHSYPTWNEANKFVAGQYRLARKPERLQRLAQRWFDWLRH</sequence>
<evidence type="ECO:0000256" key="8">
    <source>
        <dbReference type="ARBA" id="ARBA00023284"/>
    </source>
</evidence>
<dbReference type="PANTHER" id="PTHR43014:SF2">
    <property type="entry name" value="MERCURIC REDUCTASE"/>
    <property type="match status" value="1"/>
</dbReference>
<comment type="similarity">
    <text evidence="2 9">Belongs to the class-I pyridine nucleotide-disulfide oxidoreductase family.</text>
</comment>
<accession>A0ABW4MHA9</accession>
<keyword evidence="7" id="KW-1015">Disulfide bond</keyword>
<evidence type="ECO:0000256" key="4">
    <source>
        <dbReference type="ARBA" id="ARBA00022827"/>
    </source>
</evidence>
<keyword evidence="4 9" id="KW-0274">FAD</keyword>
<dbReference type="PRINTS" id="PR00368">
    <property type="entry name" value="FADPNR"/>
</dbReference>
<keyword evidence="3 9" id="KW-0285">Flavoprotein</keyword>
<proteinExistence type="inferred from homology"/>
<dbReference type="EC" id="1.-.-.-" evidence="12"/>
<dbReference type="PANTHER" id="PTHR43014">
    <property type="entry name" value="MERCURIC REDUCTASE"/>
    <property type="match status" value="1"/>
</dbReference>
<dbReference type="PRINTS" id="PR00411">
    <property type="entry name" value="PNDRDTASEI"/>
</dbReference>
<evidence type="ECO:0000256" key="6">
    <source>
        <dbReference type="ARBA" id="ARBA00023002"/>
    </source>
</evidence>
<organism evidence="12 13">
    <name type="scientific">Sphingorhabdus buctiana</name>
    <dbReference type="NCBI Taxonomy" id="1508805"/>
    <lineage>
        <taxon>Bacteria</taxon>
        <taxon>Pseudomonadati</taxon>
        <taxon>Pseudomonadota</taxon>
        <taxon>Alphaproteobacteria</taxon>
        <taxon>Sphingomonadales</taxon>
        <taxon>Sphingomonadaceae</taxon>
        <taxon>Sphingorhabdus</taxon>
    </lineage>
</organism>
<dbReference type="Pfam" id="PF02852">
    <property type="entry name" value="Pyr_redox_dim"/>
    <property type="match status" value="1"/>
</dbReference>
<dbReference type="InterPro" id="IPR004099">
    <property type="entry name" value="Pyr_nucl-diS_OxRdtase_dimer"/>
</dbReference>
<comment type="caution">
    <text evidence="12">The sequence shown here is derived from an EMBL/GenBank/DDBJ whole genome shotgun (WGS) entry which is preliminary data.</text>
</comment>
<evidence type="ECO:0000256" key="9">
    <source>
        <dbReference type="RuleBase" id="RU003691"/>
    </source>
</evidence>
<dbReference type="Gene3D" id="3.50.50.60">
    <property type="entry name" value="FAD/NAD(P)-binding domain"/>
    <property type="match status" value="2"/>
</dbReference>
<comment type="cofactor">
    <cofactor evidence="1">
        <name>FAD</name>
        <dbReference type="ChEBI" id="CHEBI:57692"/>
    </cofactor>
</comment>
<dbReference type="SUPFAM" id="SSF51905">
    <property type="entry name" value="FAD/NAD(P)-binding domain"/>
    <property type="match status" value="1"/>
</dbReference>
<dbReference type="RefSeq" id="WP_381516226.1">
    <property type="nucleotide sequence ID" value="NZ_JBHUEL010000012.1"/>
</dbReference>
<protein>
    <submittedName>
        <fullName evidence="12">Dihydrolipoyl dehydrogenase family protein</fullName>
        <ecNumber evidence="12">1.-.-.-</ecNumber>
    </submittedName>
</protein>
<evidence type="ECO:0000256" key="5">
    <source>
        <dbReference type="ARBA" id="ARBA00022857"/>
    </source>
</evidence>
<feature type="domain" description="FAD/NAD(P)-binding" evidence="11">
    <location>
        <begin position="14"/>
        <end position="333"/>
    </location>
</feature>
<dbReference type="SUPFAM" id="SSF55424">
    <property type="entry name" value="FAD/NAD-linked reductases, dimerisation (C-terminal) domain"/>
    <property type="match status" value="1"/>
</dbReference>